<protein>
    <submittedName>
        <fullName evidence="1">Uncharacterized protein</fullName>
    </submittedName>
</protein>
<comment type="caution">
    <text evidence="1">The sequence shown here is derived from an EMBL/GenBank/DDBJ whole genome shotgun (WGS) entry which is preliminary data.</text>
</comment>
<dbReference type="EMBL" id="JYDR01000021">
    <property type="protein sequence ID" value="KRY74925.1"/>
    <property type="molecule type" value="Genomic_DNA"/>
</dbReference>
<proteinExistence type="predicted"/>
<gene>
    <name evidence="1" type="ORF">T4A_2936</name>
</gene>
<dbReference type="Proteomes" id="UP000054632">
    <property type="component" value="Unassembled WGS sequence"/>
</dbReference>
<evidence type="ECO:0000313" key="2">
    <source>
        <dbReference type="Proteomes" id="UP000054632"/>
    </source>
</evidence>
<dbReference type="AlphaFoldDB" id="A0A0V1EM77"/>
<organism evidence="1 2">
    <name type="scientific">Trichinella pseudospiralis</name>
    <name type="common">Parasitic roundworm</name>
    <dbReference type="NCBI Taxonomy" id="6337"/>
    <lineage>
        <taxon>Eukaryota</taxon>
        <taxon>Metazoa</taxon>
        <taxon>Ecdysozoa</taxon>
        <taxon>Nematoda</taxon>
        <taxon>Enoplea</taxon>
        <taxon>Dorylaimia</taxon>
        <taxon>Trichinellida</taxon>
        <taxon>Trichinellidae</taxon>
        <taxon>Trichinella</taxon>
    </lineage>
</organism>
<name>A0A0V1EM77_TRIPS</name>
<sequence>MLRRSDIFAQFAQLLKQFLPKYEGKIFQSIISSSLITEDGSISTAYLKNYESPTTKNKNDMDEISQAVVKPYAISIICKQATVVP</sequence>
<evidence type="ECO:0000313" key="1">
    <source>
        <dbReference type="EMBL" id="KRY74925.1"/>
    </source>
</evidence>
<accession>A0A0V1EM77</accession>
<reference evidence="1 2" key="1">
    <citation type="submission" date="2015-01" db="EMBL/GenBank/DDBJ databases">
        <title>Evolution of Trichinella species and genotypes.</title>
        <authorList>
            <person name="Korhonen P.K."/>
            <person name="Edoardo P."/>
            <person name="Giuseppe L.R."/>
            <person name="Gasser R.B."/>
        </authorList>
    </citation>
    <scope>NUCLEOTIDE SEQUENCE [LARGE SCALE GENOMIC DNA]</scope>
    <source>
        <strain evidence="1">ISS13</strain>
    </source>
</reference>